<dbReference type="RefSeq" id="WP_056637607.1">
    <property type="nucleotide sequence ID" value="NZ_JBHUEJ010000003.1"/>
</dbReference>
<evidence type="ECO:0000256" key="1">
    <source>
        <dbReference type="SAM" id="SignalP"/>
    </source>
</evidence>
<dbReference type="Proteomes" id="UP001597304">
    <property type="component" value="Unassembled WGS sequence"/>
</dbReference>
<gene>
    <name evidence="2" type="ORF">ACFSF0_01690</name>
</gene>
<keyword evidence="3" id="KW-1185">Reference proteome</keyword>
<accession>A0ABW4KMG4</accession>
<feature type="chain" id="PRO_5047187348" evidence="1">
    <location>
        <begin position="21"/>
        <end position="124"/>
    </location>
</feature>
<evidence type="ECO:0000313" key="3">
    <source>
        <dbReference type="Proteomes" id="UP001597304"/>
    </source>
</evidence>
<evidence type="ECO:0000313" key="2">
    <source>
        <dbReference type="EMBL" id="MFD1709307.1"/>
    </source>
</evidence>
<name>A0ABW4KMG4_9BURK</name>
<keyword evidence="1" id="KW-0732">Signal</keyword>
<reference evidence="3" key="1">
    <citation type="journal article" date="2019" name="Int. J. Syst. Evol. Microbiol.">
        <title>The Global Catalogue of Microorganisms (GCM) 10K type strain sequencing project: providing services to taxonomists for standard genome sequencing and annotation.</title>
        <authorList>
            <consortium name="The Broad Institute Genomics Platform"/>
            <consortium name="The Broad Institute Genome Sequencing Center for Infectious Disease"/>
            <person name="Wu L."/>
            <person name="Ma J."/>
        </authorList>
    </citation>
    <scope>NUCLEOTIDE SEQUENCE [LARGE SCALE GENOMIC DNA]</scope>
    <source>
        <strain evidence="3">LMG 29247</strain>
    </source>
</reference>
<proteinExistence type="predicted"/>
<protein>
    <submittedName>
        <fullName evidence="2">Uncharacterized protein</fullName>
    </submittedName>
</protein>
<sequence>MKATKLLLALTVFISGAAIAADNHDTKPLHGGVVAQAKDVDYELVSGTDKLQLYVRDHGKPADVAGMAAKVTLLTGTEKQDVQLLPVDGKLEASGSFKVAAGTKAVAAVTKGGKSVASVRFTLK</sequence>
<comment type="caution">
    <text evidence="2">The sequence shown here is derived from an EMBL/GenBank/DDBJ whole genome shotgun (WGS) entry which is preliminary data.</text>
</comment>
<feature type="signal peptide" evidence="1">
    <location>
        <begin position="1"/>
        <end position="20"/>
    </location>
</feature>
<organism evidence="2 3">
    <name type="scientific">Ottowia flava</name>
    <dbReference type="NCBI Taxonomy" id="2675430"/>
    <lineage>
        <taxon>Bacteria</taxon>
        <taxon>Pseudomonadati</taxon>
        <taxon>Pseudomonadota</taxon>
        <taxon>Betaproteobacteria</taxon>
        <taxon>Burkholderiales</taxon>
        <taxon>Comamonadaceae</taxon>
        <taxon>Ottowia</taxon>
    </lineage>
</organism>
<dbReference type="EMBL" id="JBHUEJ010000003">
    <property type="protein sequence ID" value="MFD1709307.1"/>
    <property type="molecule type" value="Genomic_DNA"/>
</dbReference>